<protein>
    <submittedName>
        <fullName evidence="3">Uncharacterized protein</fullName>
    </submittedName>
</protein>
<feature type="region of interest" description="Disordered" evidence="1">
    <location>
        <begin position="1"/>
        <end position="295"/>
    </location>
</feature>
<accession>A0A918VFX7</accession>
<keyword evidence="2" id="KW-0812">Transmembrane</keyword>
<dbReference type="Proteomes" id="UP000623010">
    <property type="component" value="Unassembled WGS sequence"/>
</dbReference>
<keyword evidence="2" id="KW-0472">Membrane</keyword>
<gene>
    <name evidence="3" type="ORF">GCM10010389_37250</name>
</gene>
<keyword evidence="2" id="KW-1133">Transmembrane helix</keyword>
<feature type="region of interest" description="Disordered" evidence="1">
    <location>
        <begin position="324"/>
        <end position="354"/>
    </location>
</feature>
<feature type="compositionally biased region" description="Low complexity" evidence="1">
    <location>
        <begin position="335"/>
        <end position="352"/>
    </location>
</feature>
<feature type="compositionally biased region" description="Gly residues" evidence="1">
    <location>
        <begin position="107"/>
        <end position="119"/>
    </location>
</feature>
<sequence>MTQSGQGEEPSARSAREGIVLPSDGGEPLLPGSAGGPGPQQPRHAAAPPADGGPSWGGAPAPDRSRPAPPEQPWAQQQPAVPGPLPPEGAPAAPSYHAPEGAYGTNGTYGGAGGYGGHGPQPAAGAPLPPAADEAATQYLPPVAAPQPDEAATQYLPPVPGGPGALPPEAPDETTRVLGRARHGGAGQGGPGQGGAGQGGPGQGGAGQGGPDAEATQYLPPVAAQAAGPAPYGAGDGRATPAEFDNLFRNEGAASTQPLPRVQPGPPSAAPAAGPAPYAPQQPAGGRGRGRGGRTGSRVPLIAAIGVGIVVLGVGAGALLGGGNGGEDDHKTPVSATAPASSASSSPSADPARQQAVALDELLADSGSSRASVISAVADIKRCANLGQAASDLRAAARQRAGLVTRLSKLSVDRLPQHDELTAALTRAWQASASADNHYAAWADETGGKKGCKKGQARITRQAQAGNRASGVASAEKAKAARLWNTIAQQYGLTQRQPTQL</sequence>
<organism evidence="3 4">
    <name type="scientific">Streptomyces echinoruber</name>
    <dbReference type="NCBI Taxonomy" id="68898"/>
    <lineage>
        <taxon>Bacteria</taxon>
        <taxon>Bacillati</taxon>
        <taxon>Actinomycetota</taxon>
        <taxon>Actinomycetes</taxon>
        <taxon>Kitasatosporales</taxon>
        <taxon>Streptomycetaceae</taxon>
        <taxon>Streptomyces</taxon>
    </lineage>
</organism>
<evidence type="ECO:0000256" key="2">
    <source>
        <dbReference type="SAM" id="Phobius"/>
    </source>
</evidence>
<dbReference type="EMBL" id="BMWH01000015">
    <property type="protein sequence ID" value="GGZ94919.1"/>
    <property type="molecule type" value="Genomic_DNA"/>
</dbReference>
<feature type="compositionally biased region" description="Low complexity" evidence="1">
    <location>
        <begin position="270"/>
        <end position="284"/>
    </location>
</feature>
<dbReference type="AlphaFoldDB" id="A0A918VFX7"/>
<evidence type="ECO:0000313" key="4">
    <source>
        <dbReference type="Proteomes" id="UP000623010"/>
    </source>
</evidence>
<feature type="compositionally biased region" description="Low complexity" evidence="1">
    <location>
        <begin position="41"/>
        <end position="50"/>
    </location>
</feature>
<feature type="compositionally biased region" description="Low complexity" evidence="1">
    <location>
        <begin position="120"/>
        <end position="137"/>
    </location>
</feature>
<comment type="caution">
    <text evidence="3">The sequence shown here is derived from an EMBL/GenBank/DDBJ whole genome shotgun (WGS) entry which is preliminary data.</text>
</comment>
<evidence type="ECO:0000256" key="1">
    <source>
        <dbReference type="SAM" id="MobiDB-lite"/>
    </source>
</evidence>
<keyword evidence="4" id="KW-1185">Reference proteome</keyword>
<name>A0A918VFX7_9ACTN</name>
<proteinExistence type="predicted"/>
<dbReference type="RefSeq" id="WP_190058569.1">
    <property type="nucleotide sequence ID" value="NZ_BMWH01000015.1"/>
</dbReference>
<feature type="transmembrane region" description="Helical" evidence="2">
    <location>
        <begin position="299"/>
        <end position="321"/>
    </location>
</feature>
<reference evidence="3" key="1">
    <citation type="journal article" date="2014" name="Int. J. Syst. Evol. Microbiol.">
        <title>Complete genome sequence of Corynebacterium casei LMG S-19264T (=DSM 44701T), isolated from a smear-ripened cheese.</title>
        <authorList>
            <consortium name="US DOE Joint Genome Institute (JGI-PGF)"/>
            <person name="Walter F."/>
            <person name="Albersmeier A."/>
            <person name="Kalinowski J."/>
            <person name="Ruckert C."/>
        </authorList>
    </citation>
    <scope>NUCLEOTIDE SEQUENCE</scope>
    <source>
        <strain evidence="3">JCM 5016</strain>
    </source>
</reference>
<feature type="compositionally biased region" description="Gly residues" evidence="1">
    <location>
        <begin position="184"/>
        <end position="210"/>
    </location>
</feature>
<evidence type="ECO:0000313" key="3">
    <source>
        <dbReference type="EMBL" id="GGZ94919.1"/>
    </source>
</evidence>
<reference evidence="3" key="2">
    <citation type="submission" date="2020-09" db="EMBL/GenBank/DDBJ databases">
        <authorList>
            <person name="Sun Q."/>
            <person name="Ohkuma M."/>
        </authorList>
    </citation>
    <scope>NUCLEOTIDE SEQUENCE</scope>
    <source>
        <strain evidence="3">JCM 5016</strain>
    </source>
</reference>
<feature type="compositionally biased region" description="Low complexity" evidence="1">
    <location>
        <begin position="220"/>
        <end position="239"/>
    </location>
</feature>
<feature type="compositionally biased region" description="Pro residues" evidence="1">
    <location>
        <begin position="157"/>
        <end position="169"/>
    </location>
</feature>